<dbReference type="InterPro" id="IPR039768">
    <property type="entry name" value="Nmd3"/>
</dbReference>
<gene>
    <name evidence="11" type="primary">AlNc14C21G2202</name>
    <name evidence="11" type="ORF">ALNC14_025710</name>
</gene>
<dbReference type="Pfam" id="PF21193">
    <property type="entry name" value="NMD_SH3"/>
    <property type="match status" value="1"/>
</dbReference>
<evidence type="ECO:0000256" key="7">
    <source>
        <dbReference type="RuleBase" id="RU364108"/>
    </source>
</evidence>
<dbReference type="InterPro" id="IPR007064">
    <property type="entry name" value="Nmd3_N"/>
</dbReference>
<dbReference type="PANTHER" id="PTHR12746">
    <property type="entry name" value="NONSENSE-MEDIATED MRNA DECAY PROTEIN 3"/>
    <property type="match status" value="1"/>
</dbReference>
<evidence type="ECO:0000256" key="3">
    <source>
        <dbReference type="ARBA" id="ARBA00022448"/>
    </source>
</evidence>
<comment type="similarity">
    <text evidence="1 7">Belongs to the NMD3 family.</text>
</comment>
<dbReference type="Pfam" id="PF04981">
    <property type="entry name" value="NMD3"/>
    <property type="match status" value="1"/>
</dbReference>
<dbReference type="GO" id="GO:0015031">
    <property type="term" value="P:protein transport"/>
    <property type="evidence" value="ECO:0007669"/>
    <property type="project" value="UniProtKB-KW"/>
</dbReference>
<reference evidence="11" key="1">
    <citation type="journal article" date="2011" name="PLoS Biol.">
        <title>Gene gain and loss during evolution of obligate parasitism in the white rust pathogen of Arabidopsis thaliana.</title>
        <authorList>
            <person name="Kemen E."/>
            <person name="Gardiner A."/>
            <person name="Schultz-Larsen T."/>
            <person name="Kemen A.C."/>
            <person name="Balmuth A.L."/>
            <person name="Robert-Seilaniantz A."/>
            <person name="Bailey K."/>
            <person name="Holub E."/>
            <person name="Studholme D.J."/>
            <person name="Maclean D."/>
            <person name="Jones J.D."/>
        </authorList>
    </citation>
    <scope>NUCLEOTIDE SEQUENCE</scope>
</reference>
<keyword evidence="6 7" id="KW-0539">Nucleus</keyword>
<evidence type="ECO:0000313" key="11">
    <source>
        <dbReference type="EMBL" id="CCA16428.1"/>
    </source>
</evidence>
<dbReference type="AlphaFoldDB" id="F0W5N7"/>
<evidence type="ECO:0000256" key="6">
    <source>
        <dbReference type="ARBA" id="ARBA00023242"/>
    </source>
</evidence>
<dbReference type="EMBL" id="FR824066">
    <property type="protein sequence ID" value="CCA16428.1"/>
    <property type="molecule type" value="Genomic_DNA"/>
</dbReference>
<dbReference type="InterPro" id="IPR048898">
    <property type="entry name" value="OB_NMD3"/>
</dbReference>
<evidence type="ECO:0000256" key="1">
    <source>
        <dbReference type="ARBA" id="ARBA00009794"/>
    </source>
</evidence>
<dbReference type="GO" id="GO:0000055">
    <property type="term" value="P:ribosomal large subunit export from nucleus"/>
    <property type="evidence" value="ECO:0007669"/>
    <property type="project" value="TreeGrafter"/>
</dbReference>
<comment type="subcellular location">
    <subcellularLocation>
        <location evidence="7">Cytoplasm</location>
    </subcellularLocation>
    <subcellularLocation>
        <location evidence="7">Nucleus</location>
    </subcellularLocation>
</comment>
<evidence type="ECO:0000256" key="5">
    <source>
        <dbReference type="ARBA" id="ARBA00022927"/>
    </source>
</evidence>
<dbReference type="GO" id="GO:0005634">
    <property type="term" value="C:nucleus"/>
    <property type="evidence" value="ECO:0007669"/>
    <property type="project" value="UniProtKB-SubCell"/>
</dbReference>
<dbReference type="GO" id="GO:0043023">
    <property type="term" value="F:ribosomal large subunit binding"/>
    <property type="evidence" value="ECO:0007669"/>
    <property type="project" value="InterPro"/>
</dbReference>
<feature type="domain" description="Nmd3 N-terminal" evidence="8">
    <location>
        <begin position="5"/>
        <end position="236"/>
    </location>
</feature>
<sequence length="403" mass="45184">MTIPCCLCGSQIEPNALNMCSICTASKVDIAENIATEHELKQCAQCKRYQCKTGCNTSWVLFELESRELLGFCLKLVSNLKKYKIIDANFVWTEPHSKRIKLNIIIQKDFVQHAPVRATKLLTFVIQNIKCADCSKDFHDKSWRAVVQIRQKANPRRTLARLEQEILKSKAHEEAMGIQSVKEGMDLYFSSKAPVERFLQFIAAHAPTRIKSSSKMISEDVRNGTAKIQATWSVQLSPICKDDLLLLPARTAQSLGNISRLVLCTKTTSAIDVLDPFTGQKAEISGDKYWKLPFQSLDTSPHMEEYIVLDNEPLIPKHKSGGLSETDRDFVLADVEVARTNDFGVNDITHHVQTHLGAILSAGNSVRGYDLQATNFGARYTQGVKEEDLPDIVLVRKVCTSEK</sequence>
<evidence type="ECO:0000256" key="4">
    <source>
        <dbReference type="ARBA" id="ARBA00022490"/>
    </source>
</evidence>
<dbReference type="GO" id="GO:0005737">
    <property type="term" value="C:cytoplasm"/>
    <property type="evidence" value="ECO:0007669"/>
    <property type="project" value="UniProtKB-SubCell"/>
</dbReference>
<proteinExistence type="inferred from homology"/>
<keyword evidence="4 7" id="KW-0963">Cytoplasm</keyword>
<dbReference type="Pfam" id="PF21192">
    <property type="entry name" value="OB_NMD3"/>
    <property type="match status" value="1"/>
</dbReference>
<feature type="domain" description="60S ribosomal export protein NMD3 SH3" evidence="10">
    <location>
        <begin position="239"/>
        <end position="286"/>
    </location>
</feature>
<keyword evidence="3 7" id="KW-0813">Transport</keyword>
<feature type="domain" description="60S ribosomal export protein NMD3 OB-fold" evidence="9">
    <location>
        <begin position="303"/>
        <end position="397"/>
    </location>
</feature>
<evidence type="ECO:0000259" key="10">
    <source>
        <dbReference type="Pfam" id="PF21193"/>
    </source>
</evidence>
<evidence type="ECO:0000259" key="9">
    <source>
        <dbReference type="Pfam" id="PF21192"/>
    </source>
</evidence>
<name>F0W5N7_9STRA</name>
<dbReference type="HOGENOM" id="CLU_027444_3_0_1"/>
<evidence type="ECO:0000256" key="2">
    <source>
        <dbReference type="ARBA" id="ARBA00017035"/>
    </source>
</evidence>
<reference evidence="11" key="2">
    <citation type="submission" date="2011-02" db="EMBL/GenBank/DDBJ databases">
        <authorList>
            <person name="MacLean D."/>
        </authorList>
    </citation>
    <scope>NUCLEOTIDE SEQUENCE</scope>
</reference>
<accession>F0W5N7</accession>
<protein>
    <recommendedName>
        <fullName evidence="2 7">60S ribosomal export protein NMD3</fullName>
    </recommendedName>
</protein>
<dbReference type="InterPro" id="IPR048899">
    <property type="entry name" value="NMD_SH3"/>
</dbReference>
<evidence type="ECO:0000259" key="8">
    <source>
        <dbReference type="Pfam" id="PF04981"/>
    </source>
</evidence>
<keyword evidence="5 7" id="KW-0653">Protein transport</keyword>
<organism evidence="11">
    <name type="scientific">Albugo laibachii Nc14</name>
    <dbReference type="NCBI Taxonomy" id="890382"/>
    <lineage>
        <taxon>Eukaryota</taxon>
        <taxon>Sar</taxon>
        <taxon>Stramenopiles</taxon>
        <taxon>Oomycota</taxon>
        <taxon>Peronosporomycetes</taxon>
        <taxon>Albuginales</taxon>
        <taxon>Albuginaceae</taxon>
        <taxon>Albugo</taxon>
    </lineage>
</organism>
<dbReference type="PANTHER" id="PTHR12746:SF2">
    <property type="entry name" value="60S RIBOSOMAL EXPORT PROTEIN NMD3"/>
    <property type="match status" value="1"/>
</dbReference>
<comment type="function">
    <text evidence="7">Acts as an adapter for the XPO1/CRM1-mediated export of the 60S ribosomal subunit.</text>
</comment>